<evidence type="ECO:0000256" key="1">
    <source>
        <dbReference type="SAM" id="Phobius"/>
    </source>
</evidence>
<dbReference type="Proteomes" id="UP000029708">
    <property type="component" value="Unassembled WGS sequence"/>
</dbReference>
<dbReference type="RefSeq" id="WP_043098821.1">
    <property type="nucleotide sequence ID" value="NZ_JACHET010000001.1"/>
</dbReference>
<feature type="transmembrane region" description="Helical" evidence="1">
    <location>
        <begin position="32"/>
        <end position="49"/>
    </location>
</feature>
<feature type="transmembrane region" description="Helical" evidence="1">
    <location>
        <begin position="56"/>
        <end position="77"/>
    </location>
</feature>
<dbReference type="AlphaFoldDB" id="A0A099CZL7"/>
<comment type="caution">
    <text evidence="2">The sequence shown here is derived from an EMBL/GenBank/DDBJ whole genome shotgun (WGS) entry which is preliminary data.</text>
</comment>
<keyword evidence="1" id="KW-0472">Membrane</keyword>
<gene>
    <name evidence="3" type="ORF">HNQ86_002213</name>
    <name evidence="2" type="ORF">LF63_0100170</name>
</gene>
<dbReference type="STRING" id="1543381.LF63_0100170"/>
<evidence type="ECO:0000313" key="2">
    <source>
        <dbReference type="EMBL" id="KGI79239.1"/>
    </source>
</evidence>
<keyword evidence="1" id="KW-0812">Transmembrane</keyword>
<evidence type="ECO:0000313" key="5">
    <source>
        <dbReference type="Proteomes" id="UP000560000"/>
    </source>
</evidence>
<sequence length="108" mass="10964">MKLLLILALLLALTVVPVMIGARIVKAQNTGFGSALLAVILLAALGAAIDHFVPYAILAVLISALGGAAILAGVLNTTFLRGLAVSVIVTLIQFLALLLFMGSIVGAD</sequence>
<dbReference type="EMBL" id="JACHET010000001">
    <property type="protein sequence ID" value="MBB6184868.1"/>
    <property type="molecule type" value="Genomic_DNA"/>
</dbReference>
<proteinExistence type="predicted"/>
<dbReference type="EMBL" id="JROI01000001">
    <property type="protein sequence ID" value="KGI79239.1"/>
    <property type="molecule type" value="Genomic_DNA"/>
</dbReference>
<dbReference type="HOGENOM" id="CLU_2194256_0_0_6"/>
<name>A0A099CZL7_9GAMM</name>
<evidence type="ECO:0000313" key="4">
    <source>
        <dbReference type="Proteomes" id="UP000029708"/>
    </source>
</evidence>
<organism evidence="2 4">
    <name type="scientific">Oleiagrimonas soli</name>
    <dbReference type="NCBI Taxonomy" id="1543381"/>
    <lineage>
        <taxon>Bacteria</taxon>
        <taxon>Pseudomonadati</taxon>
        <taxon>Pseudomonadota</taxon>
        <taxon>Gammaproteobacteria</taxon>
        <taxon>Lysobacterales</taxon>
        <taxon>Rhodanobacteraceae</taxon>
        <taxon>Oleiagrimonas</taxon>
    </lineage>
</organism>
<reference evidence="2 4" key="1">
    <citation type="submission" date="2014-09" db="EMBL/GenBank/DDBJ databases">
        <title>Xanthomonadaceae 3.5X direct submission.</title>
        <authorList>
            <person name="Fang T."/>
            <person name="Wang H."/>
        </authorList>
    </citation>
    <scope>NUCLEOTIDE SEQUENCE [LARGE SCALE GENOMIC DNA]</scope>
    <source>
        <strain evidence="2 4">3.5X</strain>
    </source>
</reference>
<protein>
    <submittedName>
        <fullName evidence="2">Uncharacterized protein</fullName>
    </submittedName>
</protein>
<reference evidence="3 5" key="2">
    <citation type="submission" date="2020-08" db="EMBL/GenBank/DDBJ databases">
        <title>Genomic Encyclopedia of Type Strains, Phase IV (KMG-IV): sequencing the most valuable type-strain genomes for metagenomic binning, comparative biology and taxonomic classification.</title>
        <authorList>
            <person name="Goeker M."/>
        </authorList>
    </citation>
    <scope>NUCLEOTIDE SEQUENCE [LARGE SCALE GENOMIC DNA]</scope>
    <source>
        <strain evidence="3 5">DSM 107085</strain>
    </source>
</reference>
<feature type="transmembrane region" description="Helical" evidence="1">
    <location>
        <begin position="83"/>
        <end position="107"/>
    </location>
</feature>
<accession>A0A099CZL7</accession>
<evidence type="ECO:0000313" key="3">
    <source>
        <dbReference type="EMBL" id="MBB6184868.1"/>
    </source>
</evidence>
<keyword evidence="1" id="KW-1133">Transmembrane helix</keyword>
<dbReference type="Proteomes" id="UP000560000">
    <property type="component" value="Unassembled WGS sequence"/>
</dbReference>
<keyword evidence="4" id="KW-1185">Reference proteome</keyword>